<keyword evidence="1" id="KW-1133">Transmembrane helix</keyword>
<keyword evidence="1" id="KW-0472">Membrane</keyword>
<dbReference type="EMBL" id="QZEI01000019">
    <property type="protein sequence ID" value="RLV60208.1"/>
    <property type="molecule type" value="Genomic_DNA"/>
</dbReference>
<dbReference type="RefSeq" id="WP_121838495.1">
    <property type="nucleotide sequence ID" value="NZ_ML014768.1"/>
</dbReference>
<evidence type="ECO:0000313" key="2">
    <source>
        <dbReference type="EMBL" id="RLV60208.1"/>
    </source>
</evidence>
<evidence type="ECO:0000256" key="1">
    <source>
        <dbReference type="SAM" id="Phobius"/>
    </source>
</evidence>
<gene>
    <name evidence="2" type="ORF">D5018_08055</name>
</gene>
<name>A0A3L8Q093_9GAMM</name>
<keyword evidence="3" id="KW-1185">Reference proteome</keyword>
<proteinExistence type="predicted"/>
<feature type="transmembrane region" description="Helical" evidence="1">
    <location>
        <begin position="47"/>
        <end position="66"/>
    </location>
</feature>
<sequence length="85" mass="9296">MSEDDFKTEVRKLSNQARYGFIIIGLLLLGVNYLIDSNYGFQSGSSSNATAIAFTVIALVLVLNFIEKGLLLVFKSNSSSAKENE</sequence>
<reference evidence="2 3" key="1">
    <citation type="submission" date="2018-09" db="EMBL/GenBank/DDBJ databases">
        <title>Phylogeny of the Shewanellaceae, and recommendation for two new genera, Pseudoshewanella and Parashewanella.</title>
        <authorList>
            <person name="Wang G."/>
        </authorList>
    </citation>
    <scope>NUCLEOTIDE SEQUENCE [LARGE SCALE GENOMIC DNA]</scope>
    <source>
        <strain evidence="2 3">C51</strain>
    </source>
</reference>
<evidence type="ECO:0000313" key="3">
    <source>
        <dbReference type="Proteomes" id="UP000281474"/>
    </source>
</evidence>
<dbReference type="AlphaFoldDB" id="A0A3L8Q093"/>
<accession>A0A3L8Q093</accession>
<keyword evidence="1" id="KW-0812">Transmembrane</keyword>
<organism evidence="2 3">
    <name type="scientific">Parashewanella curva</name>
    <dbReference type="NCBI Taxonomy" id="2338552"/>
    <lineage>
        <taxon>Bacteria</taxon>
        <taxon>Pseudomonadati</taxon>
        <taxon>Pseudomonadota</taxon>
        <taxon>Gammaproteobacteria</taxon>
        <taxon>Alteromonadales</taxon>
        <taxon>Shewanellaceae</taxon>
        <taxon>Parashewanella</taxon>
    </lineage>
</organism>
<comment type="caution">
    <text evidence="2">The sequence shown here is derived from an EMBL/GenBank/DDBJ whole genome shotgun (WGS) entry which is preliminary data.</text>
</comment>
<dbReference type="Proteomes" id="UP000281474">
    <property type="component" value="Unassembled WGS sequence"/>
</dbReference>
<protein>
    <submittedName>
        <fullName evidence="2">Uncharacterized protein</fullName>
    </submittedName>
</protein>
<feature type="transmembrane region" description="Helical" evidence="1">
    <location>
        <begin position="17"/>
        <end position="35"/>
    </location>
</feature>